<organism evidence="2">
    <name type="scientific">Octopus bimaculoides</name>
    <name type="common">California two-spotted octopus</name>
    <dbReference type="NCBI Taxonomy" id="37653"/>
    <lineage>
        <taxon>Eukaryota</taxon>
        <taxon>Metazoa</taxon>
        <taxon>Spiralia</taxon>
        <taxon>Lophotrochozoa</taxon>
        <taxon>Mollusca</taxon>
        <taxon>Cephalopoda</taxon>
        <taxon>Coleoidea</taxon>
        <taxon>Octopodiformes</taxon>
        <taxon>Octopoda</taxon>
        <taxon>Incirrata</taxon>
        <taxon>Octopodidae</taxon>
        <taxon>Octopus</taxon>
    </lineage>
</organism>
<protein>
    <submittedName>
        <fullName evidence="2">Uncharacterized protein</fullName>
    </submittedName>
</protein>
<evidence type="ECO:0000256" key="1">
    <source>
        <dbReference type="SAM" id="MobiDB-lite"/>
    </source>
</evidence>
<proteinExistence type="predicted"/>
<accession>A0A0L8HY19</accession>
<feature type="compositionally biased region" description="Basic residues" evidence="1">
    <location>
        <begin position="56"/>
        <end position="65"/>
    </location>
</feature>
<dbReference type="OrthoDB" id="419694at2759"/>
<gene>
    <name evidence="2" type="ORF">OCBIM_22002806mg</name>
</gene>
<name>A0A0L8HY19_OCTBM</name>
<reference evidence="2" key="1">
    <citation type="submission" date="2015-07" db="EMBL/GenBank/DDBJ databases">
        <title>MeaNS - Measles Nucleotide Surveillance Program.</title>
        <authorList>
            <person name="Tran T."/>
            <person name="Druce J."/>
        </authorList>
    </citation>
    <scope>NUCLEOTIDE SEQUENCE</scope>
    <source>
        <strain evidence="2">UCB-OBI-ISO-001</strain>
        <tissue evidence="2">Gonad</tissue>
    </source>
</reference>
<feature type="region of interest" description="Disordered" evidence="1">
    <location>
        <begin position="1"/>
        <end position="89"/>
    </location>
</feature>
<sequence length="271" mass="31624">MAEQEGKNMKASKKQESDIIESEQKKSLKPKRNYEITSAVNAEDEEEEVEEETVTKSKRRQKVKKIKQESSNSEDEEEHVTEEQDTVKSENDAVILQQFDPTLEQELLELDTIAVLAQSKVIAAGNINKLIIFDNKKEEDIKFLQKMMNNHKSIKLITQMTSCNMKDLDIKQFRKVLDLSILYNEMNEKPVNGDVKALYEKATCRTSKLASDIDIQSEYLKMCVHYRKAALFMWQAFEFYKYYEERLDQVTQKKMFTSSLEALKKKMSSKN</sequence>
<dbReference type="AlphaFoldDB" id="A0A0L8HY19"/>
<feature type="compositionally biased region" description="Acidic residues" evidence="1">
    <location>
        <begin position="42"/>
        <end position="52"/>
    </location>
</feature>
<evidence type="ECO:0000313" key="2">
    <source>
        <dbReference type="EMBL" id="KOF94084.1"/>
    </source>
</evidence>
<dbReference type="EMBL" id="KQ417037">
    <property type="protein sequence ID" value="KOF94084.1"/>
    <property type="molecule type" value="Genomic_DNA"/>
</dbReference>
<feature type="compositionally biased region" description="Basic and acidic residues" evidence="1">
    <location>
        <begin position="1"/>
        <end position="26"/>
    </location>
</feature>